<dbReference type="EC" id="3.5.2.9" evidence="1"/>
<dbReference type="NCBIfam" id="NF003816">
    <property type="entry name" value="PRK05406.1-5"/>
    <property type="match status" value="1"/>
</dbReference>
<dbReference type="SUPFAM" id="SSF88713">
    <property type="entry name" value="Glycoside hydrolase/deacetylase"/>
    <property type="match status" value="1"/>
</dbReference>
<comment type="subunit">
    <text evidence="1">Forms a complex composed of PxpA, PxpB and PxpC.</text>
</comment>
<organism evidence="2 3">
    <name type="scientific">Paenibacillus algicola</name>
    <dbReference type="NCBI Taxonomy" id="2565926"/>
    <lineage>
        <taxon>Bacteria</taxon>
        <taxon>Bacillati</taxon>
        <taxon>Bacillota</taxon>
        <taxon>Bacilli</taxon>
        <taxon>Bacillales</taxon>
        <taxon>Paenibacillaceae</taxon>
        <taxon>Paenibacillus</taxon>
    </lineage>
</organism>
<dbReference type="CDD" id="cd10787">
    <property type="entry name" value="LamB_YcsF_like"/>
    <property type="match status" value="1"/>
</dbReference>
<keyword evidence="1" id="KW-0547">Nucleotide-binding</keyword>
<sequence>MKRVDLNCDMGESFGAYTLGSDEELMEYVTSVNIACGFHAGDAATMRRTVTRALDKGAALGAHPGLQDLAGFGRRRMDITPQEAYDLVVYQIGALWGFIRAEGGAMQHVKPHGELYNMAAYQPKLAEAVAEAVYAVDPGLMLFGLAGSELIAAGERAGLRTASEVFSDRTYQVDGSLTSRRLPDALITNDDEAVLQVIRMIDEGKVLSQQGIDVSIRADTVCIHGDGEHAAAFAKKIHSALQQSGIRLQAAGAAVPRVNGQA</sequence>
<dbReference type="Proteomes" id="UP000300879">
    <property type="component" value="Chromosome"/>
</dbReference>
<dbReference type="PANTHER" id="PTHR30292:SF0">
    <property type="entry name" value="5-OXOPROLINASE SUBUNIT A"/>
    <property type="match status" value="1"/>
</dbReference>
<dbReference type="OrthoDB" id="9773478at2"/>
<dbReference type="GO" id="GO:0017168">
    <property type="term" value="F:5-oxoprolinase (ATP-hydrolyzing) activity"/>
    <property type="evidence" value="ECO:0007669"/>
    <property type="project" value="UniProtKB-UniRule"/>
</dbReference>
<evidence type="ECO:0000256" key="1">
    <source>
        <dbReference type="HAMAP-Rule" id="MF_00691"/>
    </source>
</evidence>
<dbReference type="InterPro" id="IPR005501">
    <property type="entry name" value="LamB/YcsF/PxpA-like"/>
</dbReference>
<proteinExistence type="inferred from homology"/>
<reference evidence="2 3" key="1">
    <citation type="submission" date="2019-05" db="EMBL/GenBank/DDBJ databases">
        <authorList>
            <person name="Chen C."/>
        </authorList>
    </citation>
    <scope>NUCLEOTIDE SEQUENCE [LARGE SCALE GENOMIC DNA]</scope>
    <source>
        <strain evidence="2 3">HB172198</strain>
    </source>
</reference>
<dbReference type="Gene3D" id="3.20.20.370">
    <property type="entry name" value="Glycoside hydrolase/deacetylase"/>
    <property type="match status" value="1"/>
</dbReference>
<dbReference type="Pfam" id="PF03746">
    <property type="entry name" value="LamB_YcsF"/>
    <property type="match status" value="1"/>
</dbReference>
<dbReference type="GO" id="GO:0005524">
    <property type="term" value="F:ATP binding"/>
    <property type="evidence" value="ECO:0007669"/>
    <property type="project" value="UniProtKB-UniRule"/>
</dbReference>
<keyword evidence="1" id="KW-0067">ATP-binding</keyword>
<dbReference type="RefSeq" id="WP_138227579.1">
    <property type="nucleotide sequence ID" value="NZ_CP040396.1"/>
</dbReference>
<name>A0A4P8XFE7_9BACL</name>
<evidence type="ECO:0000313" key="2">
    <source>
        <dbReference type="EMBL" id="QCT01137.1"/>
    </source>
</evidence>
<protein>
    <recommendedName>
        <fullName evidence="1">5-oxoprolinase subunit A</fullName>
        <shortName evidence="1">5-OPase subunit A</shortName>
        <ecNumber evidence="1">3.5.2.9</ecNumber>
    </recommendedName>
    <alternativeName>
        <fullName evidence="1">5-oxoprolinase (ATP-hydrolyzing) subunit A</fullName>
    </alternativeName>
</protein>
<dbReference type="GO" id="GO:0005975">
    <property type="term" value="P:carbohydrate metabolic process"/>
    <property type="evidence" value="ECO:0007669"/>
    <property type="project" value="InterPro"/>
</dbReference>
<comment type="catalytic activity">
    <reaction evidence="1">
        <text>5-oxo-L-proline + ATP + 2 H2O = L-glutamate + ADP + phosphate + H(+)</text>
        <dbReference type="Rhea" id="RHEA:10348"/>
        <dbReference type="ChEBI" id="CHEBI:15377"/>
        <dbReference type="ChEBI" id="CHEBI:15378"/>
        <dbReference type="ChEBI" id="CHEBI:29985"/>
        <dbReference type="ChEBI" id="CHEBI:30616"/>
        <dbReference type="ChEBI" id="CHEBI:43474"/>
        <dbReference type="ChEBI" id="CHEBI:58402"/>
        <dbReference type="ChEBI" id="CHEBI:456216"/>
        <dbReference type="EC" id="3.5.2.9"/>
    </reaction>
</comment>
<dbReference type="EMBL" id="CP040396">
    <property type="protein sequence ID" value="QCT01137.1"/>
    <property type="molecule type" value="Genomic_DNA"/>
</dbReference>
<keyword evidence="3" id="KW-1185">Reference proteome</keyword>
<gene>
    <name evidence="1" type="primary">pxpA</name>
    <name evidence="2" type="ORF">E6C60_0414</name>
</gene>
<dbReference type="NCBIfam" id="NF003814">
    <property type="entry name" value="PRK05406.1-3"/>
    <property type="match status" value="1"/>
</dbReference>
<comment type="similarity">
    <text evidence="1">Belongs to the LamB/PxpA family.</text>
</comment>
<dbReference type="InterPro" id="IPR011330">
    <property type="entry name" value="Glyco_hydro/deAcase_b/a-brl"/>
</dbReference>
<dbReference type="KEGG" id="palo:E6C60_0414"/>
<comment type="function">
    <text evidence="1">Catalyzes the cleavage of 5-oxoproline to form L-glutamate coupled to the hydrolysis of ATP to ADP and inorganic phosphate.</text>
</comment>
<keyword evidence="1" id="KW-0378">Hydrolase</keyword>
<evidence type="ECO:0000313" key="3">
    <source>
        <dbReference type="Proteomes" id="UP000300879"/>
    </source>
</evidence>
<dbReference type="AlphaFoldDB" id="A0A4P8XFE7"/>
<accession>A0A4P8XFE7</accession>
<dbReference type="PANTHER" id="PTHR30292">
    <property type="entry name" value="UNCHARACTERIZED PROTEIN YBGL-RELATED"/>
    <property type="match status" value="1"/>
</dbReference>
<dbReference type="HAMAP" id="MF_00691">
    <property type="entry name" value="PxpA"/>
    <property type="match status" value="1"/>
</dbReference>